<dbReference type="NCBIfam" id="TIGR02532">
    <property type="entry name" value="IV_pilin_GFxxxE"/>
    <property type="match status" value="1"/>
</dbReference>
<dbReference type="Gene3D" id="3.30.700.10">
    <property type="entry name" value="Glycoprotein, Type 4 Pilin"/>
    <property type="match status" value="1"/>
</dbReference>
<comment type="subcellular location">
    <subcellularLocation>
        <location evidence="1">Membrane</location>
        <topology evidence="1">Single-pass membrane protein</topology>
    </subcellularLocation>
</comment>
<dbReference type="PANTHER" id="PTHR30093">
    <property type="entry name" value="GENERAL SECRETION PATHWAY PROTEIN G"/>
    <property type="match status" value="1"/>
</dbReference>
<evidence type="ECO:0000256" key="1">
    <source>
        <dbReference type="ARBA" id="ARBA00004167"/>
    </source>
</evidence>
<evidence type="ECO:0000256" key="4">
    <source>
        <dbReference type="ARBA" id="ARBA00022989"/>
    </source>
</evidence>
<feature type="domain" description="Type II secretion system protein GspG C-terminal" evidence="7">
    <location>
        <begin position="32"/>
        <end position="93"/>
    </location>
</feature>
<evidence type="ECO:0000256" key="3">
    <source>
        <dbReference type="ARBA" id="ARBA00022692"/>
    </source>
</evidence>
<dbReference type="AlphaFoldDB" id="A0A1B3WC37"/>
<dbReference type="GO" id="GO:0015628">
    <property type="term" value="P:protein secretion by the type II secretion system"/>
    <property type="evidence" value="ECO:0007669"/>
    <property type="project" value="InterPro"/>
</dbReference>
<proteinExistence type="predicted"/>
<gene>
    <name evidence="8" type="ORF">BCB69_00110</name>
    <name evidence="9" type="ORF">DX915_03070</name>
</gene>
<reference evidence="8" key="2">
    <citation type="submission" date="2016-08" db="EMBL/GenBank/DDBJ databases">
        <authorList>
            <person name="Seilhamer J.J."/>
        </authorList>
    </citation>
    <scope>NUCLEOTIDE SEQUENCE [LARGE SCALE GENOMIC DNA]</scope>
    <source>
        <strain evidence="8">F0677</strain>
    </source>
</reference>
<dbReference type="OrthoDB" id="1634092at2"/>
<dbReference type="GO" id="GO:0015627">
    <property type="term" value="C:type II protein secretion system complex"/>
    <property type="evidence" value="ECO:0007669"/>
    <property type="project" value="InterPro"/>
</dbReference>
<dbReference type="InterPro" id="IPR045584">
    <property type="entry name" value="Pilin-like"/>
</dbReference>
<protein>
    <submittedName>
        <fullName evidence="9">Prepilin-type N-terminal cleavage/methylation domain-containing protein</fullName>
    </submittedName>
</protein>
<keyword evidence="3 6" id="KW-0812">Transmembrane</keyword>
<dbReference type="InterPro" id="IPR000983">
    <property type="entry name" value="Bac_GSPG_pilin"/>
</dbReference>
<feature type="transmembrane region" description="Helical" evidence="6">
    <location>
        <begin position="12"/>
        <end position="33"/>
    </location>
</feature>
<dbReference type="PRINTS" id="PR00813">
    <property type="entry name" value="BCTERIALGSPG"/>
</dbReference>
<keyword evidence="4 6" id="KW-1133">Transmembrane helix</keyword>
<sequence>MYFLRRKGFTFLEVMIVVLIIGVIAAAVMPNFIGVTDEAKIARIKTDLSTIGTAVELYHVKHGIYPKSISELIKDTNGEGSYLKAVPTAPDESATYELNSSTGEITCVFKNIEYSSYGSTNKK</sequence>
<dbReference type="Proteomes" id="UP000094757">
    <property type="component" value="Chromosome"/>
</dbReference>
<keyword evidence="11" id="KW-1185">Reference proteome</keyword>
<evidence type="ECO:0000313" key="11">
    <source>
        <dbReference type="Proteomes" id="UP000266262"/>
    </source>
</evidence>
<dbReference type="GO" id="GO:0016020">
    <property type="term" value="C:membrane"/>
    <property type="evidence" value="ECO:0007669"/>
    <property type="project" value="UniProtKB-SubCell"/>
</dbReference>
<dbReference type="PANTHER" id="PTHR30093:SF44">
    <property type="entry name" value="TYPE II SECRETION SYSTEM CORE PROTEIN G"/>
    <property type="match status" value="1"/>
</dbReference>
<evidence type="ECO:0000259" key="7">
    <source>
        <dbReference type="Pfam" id="PF08334"/>
    </source>
</evidence>
<dbReference type="EMBL" id="CP017037">
    <property type="protein sequence ID" value="AOH38534.1"/>
    <property type="molecule type" value="Genomic_DNA"/>
</dbReference>
<evidence type="ECO:0000313" key="10">
    <source>
        <dbReference type="Proteomes" id="UP000094757"/>
    </source>
</evidence>
<dbReference type="Pfam" id="PF08334">
    <property type="entry name" value="T2SSG"/>
    <property type="match status" value="1"/>
</dbReference>
<reference evidence="10" key="1">
    <citation type="submission" date="2016-08" db="EMBL/GenBank/DDBJ databases">
        <authorList>
            <person name="Holder M.E."/>
            <person name="Ajami N.J."/>
            <person name="Petrosino J.F."/>
        </authorList>
    </citation>
    <scope>NUCLEOTIDE SEQUENCE [LARGE SCALE GENOMIC DNA]</scope>
    <source>
        <strain evidence="10">F0677</strain>
    </source>
</reference>
<keyword evidence="2" id="KW-0488">Methylation</keyword>
<dbReference type="InterPro" id="IPR012902">
    <property type="entry name" value="N_methyl_site"/>
</dbReference>
<evidence type="ECO:0000256" key="2">
    <source>
        <dbReference type="ARBA" id="ARBA00022481"/>
    </source>
</evidence>
<accession>A0A1B3WC37</accession>
<dbReference type="Proteomes" id="UP000266262">
    <property type="component" value="Unassembled WGS sequence"/>
</dbReference>
<name>A0A1B3WC37_9FIRM</name>
<dbReference type="SUPFAM" id="SSF54523">
    <property type="entry name" value="Pili subunits"/>
    <property type="match status" value="1"/>
</dbReference>
<dbReference type="Pfam" id="PF07963">
    <property type="entry name" value="N_methyl"/>
    <property type="match status" value="1"/>
</dbReference>
<dbReference type="KEGG" id="dpn:BCB69_00110"/>
<organism evidence="8 10">
    <name type="scientific">Dialister pneumosintes</name>
    <dbReference type="NCBI Taxonomy" id="39950"/>
    <lineage>
        <taxon>Bacteria</taxon>
        <taxon>Bacillati</taxon>
        <taxon>Bacillota</taxon>
        <taxon>Negativicutes</taxon>
        <taxon>Veillonellales</taxon>
        <taxon>Veillonellaceae</taxon>
        <taxon>Dialister</taxon>
    </lineage>
</organism>
<evidence type="ECO:0000256" key="6">
    <source>
        <dbReference type="SAM" id="Phobius"/>
    </source>
</evidence>
<evidence type="ECO:0000313" key="8">
    <source>
        <dbReference type="EMBL" id="AOH38534.1"/>
    </source>
</evidence>
<keyword evidence="5 6" id="KW-0472">Membrane</keyword>
<dbReference type="InterPro" id="IPR013545">
    <property type="entry name" value="T2SS_protein-GspG_C"/>
</dbReference>
<dbReference type="RefSeq" id="WP_069176668.1">
    <property type="nucleotide sequence ID" value="NZ_CP017037.1"/>
</dbReference>
<reference evidence="9 11" key="3">
    <citation type="submission" date="2018-08" db="EMBL/GenBank/DDBJ databases">
        <title>Draft genome sequence of Dialister pneumosintes KCOM 1685.</title>
        <authorList>
            <person name="Kook J.-K."/>
            <person name="Park S.-N."/>
            <person name="Lim Y.K."/>
        </authorList>
    </citation>
    <scope>NUCLEOTIDE SEQUENCE [LARGE SCALE GENOMIC DNA]</scope>
    <source>
        <strain evidence="9 11">KCOM 1685</strain>
    </source>
</reference>
<evidence type="ECO:0000313" key="9">
    <source>
        <dbReference type="EMBL" id="RID94511.1"/>
    </source>
</evidence>
<evidence type="ECO:0000256" key="5">
    <source>
        <dbReference type="ARBA" id="ARBA00023136"/>
    </source>
</evidence>
<dbReference type="STRING" id="39950.BCB69_00110"/>
<dbReference type="EMBL" id="QWKU01000001">
    <property type="protein sequence ID" value="RID94511.1"/>
    <property type="molecule type" value="Genomic_DNA"/>
</dbReference>